<feature type="domain" description="NAD(P)-binding" evidence="1">
    <location>
        <begin position="7"/>
        <end position="136"/>
    </location>
</feature>
<dbReference type="Pfam" id="PF13460">
    <property type="entry name" value="NAD_binding_10"/>
    <property type="match status" value="1"/>
</dbReference>
<protein>
    <submittedName>
        <fullName evidence="2">NAD-dependent epimerase/dehydratase family protein</fullName>
    </submittedName>
</protein>
<keyword evidence="3" id="KW-1185">Reference proteome</keyword>
<dbReference type="PANTHER" id="PTHR12126">
    <property type="entry name" value="NADH-UBIQUINONE OXIDOREDUCTASE 39 KDA SUBUNIT-RELATED"/>
    <property type="match status" value="1"/>
</dbReference>
<dbReference type="OrthoDB" id="152510at2"/>
<dbReference type="RefSeq" id="WP_126353388.1">
    <property type="nucleotide sequence ID" value="NZ_CP086381.1"/>
</dbReference>
<evidence type="ECO:0000259" key="1">
    <source>
        <dbReference type="Pfam" id="PF13460"/>
    </source>
</evidence>
<dbReference type="InterPro" id="IPR051207">
    <property type="entry name" value="ComplexI_NDUFA9_subunit"/>
</dbReference>
<accession>A0A3S0I2X8</accession>
<dbReference type="AlphaFoldDB" id="A0A3S0I2X8"/>
<name>A0A3S0I2X8_9DEIO</name>
<dbReference type="InterPro" id="IPR016040">
    <property type="entry name" value="NAD(P)-bd_dom"/>
</dbReference>
<comment type="caution">
    <text evidence="2">The sequence shown here is derived from an EMBL/GenBank/DDBJ whole genome shotgun (WGS) entry which is preliminary data.</text>
</comment>
<dbReference type="Proteomes" id="UP000277766">
    <property type="component" value="Unassembled WGS sequence"/>
</dbReference>
<reference evidence="2 3" key="1">
    <citation type="submission" date="2018-12" db="EMBL/GenBank/DDBJ databases">
        <title>Deinococcus radiophilus ATCC 27603 genome sequencing and assembly.</title>
        <authorList>
            <person name="Maclea K.S."/>
            <person name="Maynard C.R."/>
        </authorList>
    </citation>
    <scope>NUCLEOTIDE SEQUENCE [LARGE SCALE GENOMIC DNA]</scope>
    <source>
        <strain evidence="2 3">ATCC 27603</strain>
    </source>
</reference>
<dbReference type="GO" id="GO:0044877">
    <property type="term" value="F:protein-containing complex binding"/>
    <property type="evidence" value="ECO:0007669"/>
    <property type="project" value="TreeGrafter"/>
</dbReference>
<sequence>MNILVTGATGVLGRSVLNELRSRDIQAQGFGRSDQADLQGDLLNRDSLGGTIQGFNVVVHCATALAAHEDKQMTANLIHALQAEQDAGRLQNLVYVSISGVDQVTAFPYYSAKLHSERLIEGSGLPHTILRATQFFDLADYLLKQLRFGSLQLASPHLRMQPVAPQAVGVRLADLALLPAAGRVLDIAGPERLSLSDMARIAARSSRRRYLLHLPLPIPALRKGRLIPARCESVGCTYREWLAAHGTGPSHYSRKYPLRRV</sequence>
<proteinExistence type="predicted"/>
<evidence type="ECO:0000313" key="3">
    <source>
        <dbReference type="Proteomes" id="UP000277766"/>
    </source>
</evidence>
<organism evidence="2 3">
    <name type="scientific">Deinococcus radiophilus</name>
    <dbReference type="NCBI Taxonomy" id="32062"/>
    <lineage>
        <taxon>Bacteria</taxon>
        <taxon>Thermotogati</taxon>
        <taxon>Deinococcota</taxon>
        <taxon>Deinococci</taxon>
        <taxon>Deinococcales</taxon>
        <taxon>Deinococcaceae</taxon>
        <taxon>Deinococcus</taxon>
    </lineage>
</organism>
<evidence type="ECO:0000313" key="2">
    <source>
        <dbReference type="EMBL" id="RTR22594.1"/>
    </source>
</evidence>
<dbReference type="Gene3D" id="3.40.50.720">
    <property type="entry name" value="NAD(P)-binding Rossmann-like Domain"/>
    <property type="match status" value="1"/>
</dbReference>
<dbReference type="SUPFAM" id="SSF51735">
    <property type="entry name" value="NAD(P)-binding Rossmann-fold domains"/>
    <property type="match status" value="1"/>
</dbReference>
<dbReference type="PANTHER" id="PTHR12126:SF11">
    <property type="entry name" value="NADH DEHYDROGENASE [UBIQUINONE] 1 ALPHA SUBCOMPLEX SUBUNIT 9, MITOCHONDRIAL"/>
    <property type="match status" value="1"/>
</dbReference>
<dbReference type="EMBL" id="RXPE01000044">
    <property type="protein sequence ID" value="RTR22594.1"/>
    <property type="molecule type" value="Genomic_DNA"/>
</dbReference>
<gene>
    <name evidence="2" type="ORF">EJ104_12730</name>
</gene>
<dbReference type="InterPro" id="IPR036291">
    <property type="entry name" value="NAD(P)-bd_dom_sf"/>
</dbReference>